<evidence type="ECO:0000313" key="1">
    <source>
        <dbReference type="EMBL" id="MCS4555853.1"/>
    </source>
</evidence>
<accession>A0ABT2FHN5</accession>
<gene>
    <name evidence="1" type="ORF">L9G74_05325</name>
</gene>
<name>A0ABT2FHN5_9GAMM</name>
<reference evidence="2" key="1">
    <citation type="submission" date="2023-07" db="EMBL/GenBank/DDBJ databases">
        <title>Shewanella mangrovi sp. nov., an acetaldehyde- degrading bacterium isolated from mangrove sediment.</title>
        <authorList>
            <person name="Liu Y."/>
        </authorList>
    </citation>
    <scope>NUCLEOTIDE SEQUENCE [LARGE SCALE GENOMIC DNA]</scope>
    <source>
        <strain evidence="2">C32</strain>
    </source>
</reference>
<comment type="caution">
    <text evidence="1">The sequence shown here is derived from an EMBL/GenBank/DDBJ whole genome shotgun (WGS) entry which is preliminary data.</text>
</comment>
<dbReference type="RefSeq" id="WP_238895265.1">
    <property type="nucleotide sequence ID" value="NZ_JAKOGG010000003.1"/>
</dbReference>
<dbReference type="Proteomes" id="UP001201549">
    <property type="component" value="Unassembled WGS sequence"/>
</dbReference>
<protein>
    <recommendedName>
        <fullName evidence="3">HEAT repeat domain-containing protein</fullName>
    </recommendedName>
</protein>
<keyword evidence="2" id="KW-1185">Reference proteome</keyword>
<proteinExistence type="predicted"/>
<organism evidence="1 2">
    <name type="scientific">Shewanella electrica</name>
    <dbReference type="NCBI Taxonomy" id="515560"/>
    <lineage>
        <taxon>Bacteria</taxon>
        <taxon>Pseudomonadati</taxon>
        <taxon>Pseudomonadota</taxon>
        <taxon>Gammaproteobacteria</taxon>
        <taxon>Alteromonadales</taxon>
        <taxon>Shewanellaceae</taxon>
        <taxon>Shewanella</taxon>
    </lineage>
</organism>
<evidence type="ECO:0000313" key="2">
    <source>
        <dbReference type="Proteomes" id="UP001201549"/>
    </source>
</evidence>
<dbReference type="EMBL" id="JAKOGG010000003">
    <property type="protein sequence ID" value="MCS4555853.1"/>
    <property type="molecule type" value="Genomic_DNA"/>
</dbReference>
<evidence type="ECO:0008006" key="3">
    <source>
        <dbReference type="Google" id="ProtNLM"/>
    </source>
</evidence>
<sequence length="208" mass="22572">MEETEFTAVLNSTSAAQIKKAATKIAKDKLVGYESQLLTALTVLMQKTKSWQAQSAVIKALGITGSDRSLPYLKELATQKFAATVLYRDLAFAIFLLQDLPADELSYTRSILDTSNDQLLAGACAAILFAGYTPNTTDIADIIDAVADRVQNEGQVITPRCYIAAACYCWPATLTRDFLQQCTASSWQGLVDIANDALAGNKTKYVLI</sequence>